<keyword evidence="4 5" id="KW-0472">Membrane</keyword>
<feature type="transmembrane region" description="Helical" evidence="5">
    <location>
        <begin position="106"/>
        <end position="134"/>
    </location>
</feature>
<dbReference type="InterPro" id="IPR051617">
    <property type="entry name" value="UNC-93-like_regulator"/>
</dbReference>
<feature type="transmembrane region" description="Helical" evidence="5">
    <location>
        <begin position="419"/>
        <end position="442"/>
    </location>
</feature>
<evidence type="ECO:0000256" key="2">
    <source>
        <dbReference type="ARBA" id="ARBA00022692"/>
    </source>
</evidence>
<dbReference type="SUPFAM" id="SSF103473">
    <property type="entry name" value="MFS general substrate transporter"/>
    <property type="match status" value="1"/>
</dbReference>
<keyword evidence="2 5" id="KW-0812">Transmembrane</keyword>
<feature type="transmembrane region" description="Helical" evidence="5">
    <location>
        <begin position="56"/>
        <end position="76"/>
    </location>
</feature>
<gene>
    <name evidence="6" type="ORF">LAWI1_G001125</name>
</gene>
<evidence type="ECO:0000313" key="6">
    <source>
        <dbReference type="EMBL" id="TVY93391.1"/>
    </source>
</evidence>
<feature type="transmembrane region" description="Helical" evidence="5">
    <location>
        <begin position="319"/>
        <end position="338"/>
    </location>
</feature>
<keyword evidence="3 5" id="KW-1133">Transmembrane helix</keyword>
<evidence type="ECO:0000256" key="3">
    <source>
        <dbReference type="ARBA" id="ARBA00022989"/>
    </source>
</evidence>
<feature type="transmembrane region" description="Helical" evidence="5">
    <location>
        <begin position="252"/>
        <end position="269"/>
    </location>
</feature>
<feature type="transmembrane region" description="Helical" evidence="5">
    <location>
        <begin position="20"/>
        <end position="44"/>
    </location>
</feature>
<reference evidence="6 7" key="1">
    <citation type="submission" date="2018-05" db="EMBL/GenBank/DDBJ databases">
        <title>Genome sequencing and assembly of the regulated plant pathogen Lachnellula willkommii and related sister species for the development of diagnostic species identification markers.</title>
        <authorList>
            <person name="Giroux E."/>
            <person name="Bilodeau G."/>
        </authorList>
    </citation>
    <scope>NUCLEOTIDE SEQUENCE [LARGE SCALE GENOMIC DNA]</scope>
    <source>
        <strain evidence="6 7">CBS 172.35</strain>
    </source>
</reference>
<comment type="subcellular location">
    <subcellularLocation>
        <location evidence="1">Membrane</location>
        <topology evidence="1">Multi-pass membrane protein</topology>
    </subcellularLocation>
</comment>
<protein>
    <submittedName>
        <fullName evidence="6">UNC93-like protein</fullName>
    </submittedName>
</protein>
<proteinExistence type="predicted"/>
<dbReference type="GO" id="GO:0016020">
    <property type="term" value="C:membrane"/>
    <property type="evidence" value="ECO:0007669"/>
    <property type="project" value="UniProtKB-SubCell"/>
</dbReference>
<dbReference type="InterPro" id="IPR036259">
    <property type="entry name" value="MFS_trans_sf"/>
</dbReference>
<feature type="transmembrane region" description="Helical" evidence="5">
    <location>
        <begin position="358"/>
        <end position="381"/>
    </location>
</feature>
<evidence type="ECO:0000256" key="1">
    <source>
        <dbReference type="ARBA" id="ARBA00004141"/>
    </source>
</evidence>
<keyword evidence="7" id="KW-1185">Reference proteome</keyword>
<name>A0A559MKA9_9HELO</name>
<dbReference type="AlphaFoldDB" id="A0A559MKA9"/>
<organism evidence="6 7">
    <name type="scientific">Lachnellula willkommii</name>
    <dbReference type="NCBI Taxonomy" id="215461"/>
    <lineage>
        <taxon>Eukaryota</taxon>
        <taxon>Fungi</taxon>
        <taxon>Dikarya</taxon>
        <taxon>Ascomycota</taxon>
        <taxon>Pezizomycotina</taxon>
        <taxon>Leotiomycetes</taxon>
        <taxon>Helotiales</taxon>
        <taxon>Lachnaceae</taxon>
        <taxon>Lachnellula</taxon>
    </lineage>
</organism>
<sequence>MSHNEETSGKVPVRWNRSTIYCAFLVAATAFTCPGIFGALNGLGAGGGASADTSNAANAIVFGCLAVGSLFVGGIVNRITPKYALLIGTLGYTPYAAGLYCVDKFGISWLLLLGSVILGISACFLWVASGAILLGYTEENKKGTASRQNYSECSKQNINNEIVSIKFAVSNLGSLVGAIIALALNSKSNSRGGVNKSTYIALMTIMCLGFPFALLLPTASRVERSDGRSVVLRKQPSLASEFKVLKSIFTKPWVWALIPLIIYAQWFLSFQWQFNFAYFTVRARALNSFLFYVLGSTSALLMGQLLDSTRWQRRTRAKIGFAIVTILSGTSWILGQAVQVHYERINPIIDWNDGKYGLGAFVFALWGFSDPLVTTYMYWLVGSFSNDLNETSFLAAIMNSLGSVGSTFGFVVSAMDFNYNGACAINLALFFISLPGLAWVVFTKVLNTTHGTNLSGGQSLGGLESDDTTVQWAEKVDPEAKTGVQSAAAPL</sequence>
<feature type="transmembrane region" description="Helical" evidence="5">
    <location>
        <begin position="165"/>
        <end position="185"/>
    </location>
</feature>
<dbReference type="PANTHER" id="PTHR23294">
    <property type="entry name" value="ET TRANSLATION PRODUCT-RELATED"/>
    <property type="match status" value="1"/>
</dbReference>
<dbReference type="GO" id="GO:0022857">
    <property type="term" value="F:transmembrane transporter activity"/>
    <property type="evidence" value="ECO:0007669"/>
    <property type="project" value="InterPro"/>
</dbReference>
<dbReference type="PANTHER" id="PTHR23294:SF59">
    <property type="entry name" value="UNC93-LIKE PROTEIN C922.05C"/>
    <property type="match status" value="1"/>
</dbReference>
<evidence type="ECO:0000256" key="4">
    <source>
        <dbReference type="ARBA" id="ARBA00023136"/>
    </source>
</evidence>
<feature type="transmembrane region" description="Helical" evidence="5">
    <location>
        <begin position="393"/>
        <end position="413"/>
    </location>
</feature>
<comment type="caution">
    <text evidence="6">The sequence shown here is derived from an EMBL/GenBank/DDBJ whole genome shotgun (WGS) entry which is preliminary data.</text>
</comment>
<feature type="transmembrane region" description="Helical" evidence="5">
    <location>
        <begin position="83"/>
        <end position="100"/>
    </location>
</feature>
<evidence type="ECO:0000256" key="5">
    <source>
        <dbReference type="SAM" id="Phobius"/>
    </source>
</evidence>
<dbReference type="Proteomes" id="UP000315522">
    <property type="component" value="Unassembled WGS sequence"/>
</dbReference>
<dbReference type="Pfam" id="PF07690">
    <property type="entry name" value="MFS_1"/>
    <property type="match status" value="1"/>
</dbReference>
<feature type="transmembrane region" description="Helical" evidence="5">
    <location>
        <begin position="197"/>
        <end position="216"/>
    </location>
</feature>
<feature type="transmembrane region" description="Helical" evidence="5">
    <location>
        <begin position="289"/>
        <end position="307"/>
    </location>
</feature>
<evidence type="ECO:0000313" key="7">
    <source>
        <dbReference type="Proteomes" id="UP000315522"/>
    </source>
</evidence>
<dbReference type="InterPro" id="IPR011701">
    <property type="entry name" value="MFS"/>
</dbReference>
<dbReference type="EMBL" id="QGML01000140">
    <property type="protein sequence ID" value="TVY93391.1"/>
    <property type="molecule type" value="Genomic_DNA"/>
</dbReference>
<accession>A0A559MKA9</accession>
<dbReference type="Gene3D" id="1.20.1250.20">
    <property type="entry name" value="MFS general substrate transporter like domains"/>
    <property type="match status" value="1"/>
</dbReference>